<dbReference type="GO" id="GO:0005829">
    <property type="term" value="C:cytosol"/>
    <property type="evidence" value="ECO:0007669"/>
    <property type="project" value="TreeGrafter"/>
</dbReference>
<dbReference type="AlphaFoldDB" id="A0A250ID20"/>
<dbReference type="Gene3D" id="3.40.50.720">
    <property type="entry name" value="NAD(P)-binding Rossmann-like Domain"/>
    <property type="match status" value="1"/>
</dbReference>
<evidence type="ECO:0000313" key="5">
    <source>
        <dbReference type="EMBL" id="ATB29110.1"/>
    </source>
</evidence>
<dbReference type="InterPro" id="IPR002347">
    <property type="entry name" value="SDR_fam"/>
</dbReference>
<dbReference type="InterPro" id="IPR036291">
    <property type="entry name" value="NAD(P)-bd_dom_sf"/>
</dbReference>
<protein>
    <submittedName>
        <fullName evidence="5">Short-chain dehydrogenase/reductase</fullName>
    </submittedName>
</protein>
<dbReference type="PANTHER" id="PTHR43391">
    <property type="entry name" value="RETINOL DEHYDROGENASE-RELATED"/>
    <property type="match status" value="1"/>
</dbReference>
<dbReference type="PRINTS" id="PR00081">
    <property type="entry name" value="GDHRDH"/>
</dbReference>
<dbReference type="PANTHER" id="PTHR43391:SF86">
    <property type="entry name" value="SHORT-CHAIN DEHYDROGENASE_REDUCTASE FAMILY PROTEIN"/>
    <property type="match status" value="1"/>
</dbReference>
<name>A0A250ID20_9BACT</name>
<dbReference type="CDD" id="cd05374">
    <property type="entry name" value="17beta-HSD-like_SDR_c"/>
    <property type="match status" value="1"/>
</dbReference>
<evidence type="ECO:0000256" key="1">
    <source>
        <dbReference type="ARBA" id="ARBA00006484"/>
    </source>
</evidence>
<feature type="domain" description="Ketoreductase" evidence="4">
    <location>
        <begin position="3"/>
        <end position="182"/>
    </location>
</feature>
<dbReference type="OrthoDB" id="5354363at2"/>
<evidence type="ECO:0000259" key="4">
    <source>
        <dbReference type="SMART" id="SM00822"/>
    </source>
</evidence>
<dbReference type="RefSeq" id="WP_095977726.1">
    <property type="nucleotide sequence ID" value="NZ_CP022163.1"/>
</dbReference>
<dbReference type="PRINTS" id="PR00080">
    <property type="entry name" value="SDRFAMILY"/>
</dbReference>
<gene>
    <name evidence="5" type="ORF">MEBOL_002559</name>
</gene>
<dbReference type="InterPro" id="IPR057326">
    <property type="entry name" value="KR_dom"/>
</dbReference>
<dbReference type="Proteomes" id="UP000217289">
    <property type="component" value="Chromosome"/>
</dbReference>
<reference evidence="5 6" key="1">
    <citation type="submission" date="2017-06" db="EMBL/GenBank/DDBJ databases">
        <authorList>
            <person name="Kim H.J."/>
            <person name="Triplett B.A."/>
        </authorList>
    </citation>
    <scope>NUCLEOTIDE SEQUENCE [LARGE SCALE GENOMIC DNA]</scope>
    <source>
        <strain evidence="5 6">DSM 14713</strain>
    </source>
</reference>
<dbReference type="SUPFAM" id="SSF51735">
    <property type="entry name" value="NAD(P)-binding Rossmann-fold domains"/>
    <property type="match status" value="1"/>
</dbReference>
<dbReference type="KEGG" id="mbd:MEBOL_002559"/>
<proteinExistence type="inferred from homology"/>
<evidence type="ECO:0000256" key="3">
    <source>
        <dbReference type="RuleBase" id="RU000363"/>
    </source>
</evidence>
<organism evidence="5 6">
    <name type="scientific">Melittangium boletus DSM 14713</name>
    <dbReference type="NCBI Taxonomy" id="1294270"/>
    <lineage>
        <taxon>Bacteria</taxon>
        <taxon>Pseudomonadati</taxon>
        <taxon>Myxococcota</taxon>
        <taxon>Myxococcia</taxon>
        <taxon>Myxococcales</taxon>
        <taxon>Cystobacterineae</taxon>
        <taxon>Archangiaceae</taxon>
        <taxon>Melittangium</taxon>
    </lineage>
</organism>
<sequence length="279" mass="29840">MARVALITGTSSGIGLDTAIHLAQAGFQTVATLRDTTRAGALQERARAAGVSLDIRALDVQSDDSVSTCVREVRERYGRIDVLVNNAGSGFLGTMEQTPMDALRTVMEVNFFGVWRVTQAVFPLMREARSGRIITVTSVGGLLGQPFNDAYCAAKFACEGFLESLAPVATRLGIHLSNIEPGAVHTEFVTNVKAKLSGKPSPGDDLYQPMLDSYMAGAMDAYKAAQSGEDIAKVIVEAATAATPHFRYVTSEWVRGVASRKYTDPTGDSIVTLMGSRLK</sequence>
<keyword evidence="2" id="KW-0560">Oxidoreductase</keyword>
<dbReference type="GO" id="GO:0016491">
    <property type="term" value="F:oxidoreductase activity"/>
    <property type="evidence" value="ECO:0007669"/>
    <property type="project" value="UniProtKB-KW"/>
</dbReference>
<dbReference type="EMBL" id="CP022163">
    <property type="protein sequence ID" value="ATB29110.1"/>
    <property type="molecule type" value="Genomic_DNA"/>
</dbReference>
<dbReference type="SMART" id="SM00822">
    <property type="entry name" value="PKS_KR"/>
    <property type="match status" value="1"/>
</dbReference>
<evidence type="ECO:0000313" key="6">
    <source>
        <dbReference type="Proteomes" id="UP000217289"/>
    </source>
</evidence>
<accession>A0A250ID20</accession>
<keyword evidence="6" id="KW-1185">Reference proteome</keyword>
<evidence type="ECO:0000256" key="2">
    <source>
        <dbReference type="ARBA" id="ARBA00023002"/>
    </source>
</evidence>
<dbReference type="Pfam" id="PF00106">
    <property type="entry name" value="adh_short"/>
    <property type="match status" value="1"/>
</dbReference>
<comment type="similarity">
    <text evidence="1 3">Belongs to the short-chain dehydrogenases/reductases (SDR) family.</text>
</comment>